<dbReference type="AlphaFoldDB" id="A0A5B7H5Z7"/>
<dbReference type="Proteomes" id="UP000324222">
    <property type="component" value="Unassembled WGS sequence"/>
</dbReference>
<accession>A0A5B7H5Z7</accession>
<sequence length="182" mass="20980">MHLQYLCFYPQQEPWHLSRCVVAWEGESEAECFEVSDLNSKDTFIFKGSDAASTESWFRYIQFHALSVGTWKRRRPALANIMINGMGRREEKDCFLGFGHLNSDCLHGCYCRHCIDILFYEYMDMVITLTFPTTASKRELASLPSTNPVNLQSAARHYVLPTLANTSLRKKSTSWEMVQCSL</sequence>
<evidence type="ECO:0008006" key="3">
    <source>
        <dbReference type="Google" id="ProtNLM"/>
    </source>
</evidence>
<dbReference type="OrthoDB" id="2015333at2759"/>
<evidence type="ECO:0000313" key="1">
    <source>
        <dbReference type="EMBL" id="MPC68071.1"/>
    </source>
</evidence>
<proteinExistence type="predicted"/>
<dbReference type="EMBL" id="VSRR010027237">
    <property type="protein sequence ID" value="MPC68071.1"/>
    <property type="molecule type" value="Genomic_DNA"/>
</dbReference>
<keyword evidence="2" id="KW-1185">Reference proteome</keyword>
<name>A0A5B7H5Z7_PORTR</name>
<evidence type="ECO:0000313" key="2">
    <source>
        <dbReference type="Proteomes" id="UP000324222"/>
    </source>
</evidence>
<reference evidence="1 2" key="1">
    <citation type="submission" date="2019-05" db="EMBL/GenBank/DDBJ databases">
        <title>Another draft genome of Portunus trituberculatus and its Hox gene families provides insights of decapod evolution.</title>
        <authorList>
            <person name="Jeong J.-H."/>
            <person name="Song I."/>
            <person name="Kim S."/>
            <person name="Choi T."/>
            <person name="Kim D."/>
            <person name="Ryu S."/>
            <person name="Kim W."/>
        </authorList>
    </citation>
    <scope>NUCLEOTIDE SEQUENCE [LARGE SCALE GENOMIC DNA]</scope>
    <source>
        <tissue evidence="1">Muscle</tissue>
    </source>
</reference>
<dbReference type="SUPFAM" id="SSF50729">
    <property type="entry name" value="PH domain-like"/>
    <property type="match status" value="1"/>
</dbReference>
<organism evidence="1 2">
    <name type="scientific">Portunus trituberculatus</name>
    <name type="common">Swimming crab</name>
    <name type="synonym">Neptunus trituberculatus</name>
    <dbReference type="NCBI Taxonomy" id="210409"/>
    <lineage>
        <taxon>Eukaryota</taxon>
        <taxon>Metazoa</taxon>
        <taxon>Ecdysozoa</taxon>
        <taxon>Arthropoda</taxon>
        <taxon>Crustacea</taxon>
        <taxon>Multicrustacea</taxon>
        <taxon>Malacostraca</taxon>
        <taxon>Eumalacostraca</taxon>
        <taxon>Eucarida</taxon>
        <taxon>Decapoda</taxon>
        <taxon>Pleocyemata</taxon>
        <taxon>Brachyura</taxon>
        <taxon>Eubrachyura</taxon>
        <taxon>Portunoidea</taxon>
        <taxon>Portunidae</taxon>
        <taxon>Portuninae</taxon>
        <taxon>Portunus</taxon>
    </lineage>
</organism>
<comment type="caution">
    <text evidence="1">The sequence shown here is derived from an EMBL/GenBank/DDBJ whole genome shotgun (WGS) entry which is preliminary data.</text>
</comment>
<gene>
    <name evidence="1" type="ORF">E2C01_062262</name>
</gene>
<protein>
    <recommendedName>
        <fullName evidence="3">PH domain-containing protein</fullName>
    </recommendedName>
</protein>